<evidence type="ECO:0000256" key="1">
    <source>
        <dbReference type="ARBA" id="ARBA00038208"/>
    </source>
</evidence>
<dbReference type="VEuPathDB" id="FungiDB:GWK60_L05401"/>
<evidence type="ECO:0000256" key="2">
    <source>
        <dbReference type="ARBA" id="ARBA00040895"/>
    </source>
</evidence>
<evidence type="ECO:0000313" key="5">
    <source>
        <dbReference type="Proteomes" id="UP000054886"/>
    </source>
</evidence>
<dbReference type="Pfam" id="PF06999">
    <property type="entry name" value="Suc_Fer-like"/>
    <property type="match status" value="1"/>
</dbReference>
<dbReference type="VEuPathDB" id="FungiDB:CAGL0L01529g"/>
<dbReference type="Proteomes" id="UP000054886">
    <property type="component" value="Unassembled WGS sequence"/>
</dbReference>
<evidence type="ECO:0000313" key="3">
    <source>
        <dbReference type="EMBL" id="KTB11786.1"/>
    </source>
</evidence>
<reference evidence="3 5" key="1">
    <citation type="submission" date="2015-10" db="EMBL/GenBank/DDBJ databases">
        <title>Draft genomes sequences of Candida glabrata isolates 1A, 1B, 2A, 2B, 3A and 3B.</title>
        <authorList>
            <person name="Haavelsrud O.E."/>
            <person name="Gaustad P."/>
        </authorList>
    </citation>
    <scope>NUCLEOTIDE SEQUENCE [LARGE SCALE GENOMIC DNA]</scope>
    <source>
        <strain evidence="3">910700640</strain>
    </source>
</reference>
<dbReference type="VEuPathDB" id="FungiDB:B1J91_L01529g"/>
<dbReference type="EMBL" id="LLZZ01000028">
    <property type="protein sequence ID" value="KTB11786.1"/>
    <property type="molecule type" value="Genomic_DNA"/>
</dbReference>
<accession>A0A0W0DJ02</accession>
<comment type="caution">
    <text evidence="3">The sequence shown here is derived from an EMBL/GenBank/DDBJ whole genome shotgun (WGS) entry which is preliminary data.</text>
</comment>
<comment type="similarity">
    <text evidence="1">Belongs to the AIM32 family.</text>
</comment>
<dbReference type="GO" id="GO:0045454">
    <property type="term" value="P:cell redox homeostasis"/>
    <property type="evidence" value="ECO:0007669"/>
    <property type="project" value="EnsemblFungi"/>
</dbReference>
<dbReference type="PANTHER" id="PTHR31902:SF7">
    <property type="entry name" value="ALTERED INHERITANCE OF MITOCHONDRIA PROTEIN 32"/>
    <property type="match status" value="1"/>
</dbReference>
<dbReference type="EMBL" id="LLZZ01000012">
    <property type="protein sequence ID" value="KTB13310.1"/>
    <property type="molecule type" value="Genomic_DNA"/>
</dbReference>
<dbReference type="InterPro" id="IPR036249">
    <property type="entry name" value="Thioredoxin-like_sf"/>
</dbReference>
<dbReference type="GO" id="GO:0005758">
    <property type="term" value="C:mitochondrial intermembrane space"/>
    <property type="evidence" value="ECO:0007669"/>
    <property type="project" value="EnsemblFungi"/>
</dbReference>
<dbReference type="CDD" id="cd03062">
    <property type="entry name" value="TRX_Fd_Sucrase"/>
    <property type="match status" value="1"/>
</dbReference>
<evidence type="ECO:0000313" key="4">
    <source>
        <dbReference type="EMBL" id="KTB13310.1"/>
    </source>
</evidence>
<dbReference type="GO" id="GO:0065003">
    <property type="term" value="P:protein-containing complex assembly"/>
    <property type="evidence" value="ECO:0007669"/>
    <property type="project" value="EnsemblFungi"/>
</dbReference>
<protein>
    <recommendedName>
        <fullName evidence="2">Altered inheritance of mitochondria protein 32</fullName>
    </recommendedName>
</protein>
<dbReference type="PANTHER" id="PTHR31902">
    <property type="entry name" value="ACTIN PATCHES DISTAL PROTEIN 1"/>
    <property type="match status" value="1"/>
</dbReference>
<dbReference type="GO" id="GO:0005759">
    <property type="term" value="C:mitochondrial matrix"/>
    <property type="evidence" value="ECO:0007669"/>
    <property type="project" value="EnsemblFungi"/>
</dbReference>
<name>A0A0W0DJ02_CANGB</name>
<dbReference type="SMR" id="A0A0W0DJ02"/>
<gene>
    <name evidence="3" type="ORF">AO440_003842</name>
    <name evidence="4" type="ORF">AO440_005760</name>
</gene>
<dbReference type="VEuPathDB" id="FungiDB:GVI51_L01309"/>
<sequence>MVIGNRVLLPLTKRYYNARYRKVLHPELREEIIAHNCYCEEVNSKLHFDDEKIDPGISLKTAVPSYDKHVMLISDINRGMAKKPGVWKNIWESRIENNTTHPYDIISKLNFGPGVLFNAISITSSLESFAPTSLEFYDFLVMPDMRYYRVKKPDIEKFSQYINSGHAVAPKLSFSDYLSGKAAATTVSNNNQITLSLDDSIYYRELKNDAWLFVCGHEKRDMRCGIMGPEILHSVNTANSKPLVNNTGIISHIGGHKFAGNILIYKPIENQNGRKKVDSLWFGKVTPFNVSEIVQSVNEGVIIENNFRGGLSL</sequence>
<dbReference type="OMA" id="IPEMKIY"/>
<organism evidence="3 5">
    <name type="scientific">Candida glabrata</name>
    <name type="common">Yeast</name>
    <name type="synonym">Torulopsis glabrata</name>
    <dbReference type="NCBI Taxonomy" id="5478"/>
    <lineage>
        <taxon>Eukaryota</taxon>
        <taxon>Fungi</taxon>
        <taxon>Dikarya</taxon>
        <taxon>Ascomycota</taxon>
        <taxon>Saccharomycotina</taxon>
        <taxon>Saccharomycetes</taxon>
        <taxon>Saccharomycetales</taxon>
        <taxon>Saccharomycetaceae</taxon>
        <taxon>Nakaseomyces</taxon>
    </lineage>
</organism>
<proteinExistence type="inferred from homology"/>
<dbReference type="Gene3D" id="3.40.30.10">
    <property type="entry name" value="Glutaredoxin"/>
    <property type="match status" value="1"/>
</dbReference>
<dbReference type="SUPFAM" id="SSF52833">
    <property type="entry name" value="Thioredoxin-like"/>
    <property type="match status" value="1"/>
</dbReference>
<dbReference type="InterPro" id="IPR009737">
    <property type="entry name" value="Aim32/Apd1-like"/>
</dbReference>
<dbReference type="AlphaFoldDB" id="A0A0W0DJ02"/>